<dbReference type="Pfam" id="PF03989">
    <property type="entry name" value="DNA_gyraseA_C"/>
    <property type="match status" value="3"/>
</dbReference>
<name>A0ABX3CZ57_9BACL</name>
<reference evidence="1" key="1">
    <citation type="submission" date="2016-07" db="EMBL/GenBank/DDBJ databases">
        <title>Draft genome Planococcus salivarum.</title>
        <authorList>
            <person name="See-Too W.S."/>
        </authorList>
    </citation>
    <scope>NUCLEOTIDE SEQUENCE [LARGE SCALE GENOMIC DNA]</scope>
    <source>
        <strain evidence="1">DSM 23820</strain>
    </source>
</reference>
<proteinExistence type="predicted"/>
<comment type="caution">
    <text evidence="1">The sequence shown here is derived from an EMBL/GenBank/DDBJ whole genome shotgun (WGS) entry which is preliminary data.</text>
</comment>
<dbReference type="Gene3D" id="2.120.10.90">
    <property type="entry name" value="DNA gyrase/topoisomerase IV, subunit A, C-terminal"/>
    <property type="match status" value="1"/>
</dbReference>
<dbReference type="InterPro" id="IPR006691">
    <property type="entry name" value="GyrA/parC_rep"/>
</dbReference>
<keyword evidence="2" id="KW-1185">Reference proteome</keyword>
<evidence type="ECO:0008006" key="3">
    <source>
        <dbReference type="Google" id="ProtNLM"/>
    </source>
</evidence>
<protein>
    <recommendedName>
        <fullName evidence="3">DNA gyrase subunit A</fullName>
    </recommendedName>
</protein>
<dbReference type="PANTHER" id="PTHR43493">
    <property type="entry name" value="DNA GYRASE/TOPOISOMERASE SUBUNIT A"/>
    <property type="match status" value="1"/>
</dbReference>
<sequence>MIAIGLREEDELISVKLTDGTKEMVIGTRNGALIRFPETDIRSMGRTASGVRGIRLREGDKVVGMEILDPEDNVLVITENGYGKQTKESEYRVQSREEWGLKRARSLIRMDRLLQSGPSMARRTSC</sequence>
<dbReference type="SUPFAM" id="SSF101904">
    <property type="entry name" value="GyrA/ParC C-terminal domain-like"/>
    <property type="match status" value="1"/>
</dbReference>
<evidence type="ECO:0000313" key="1">
    <source>
        <dbReference type="EMBL" id="OHX50336.1"/>
    </source>
</evidence>
<dbReference type="InterPro" id="IPR050220">
    <property type="entry name" value="Type_II_DNA_Topoisomerases"/>
</dbReference>
<dbReference type="PANTHER" id="PTHR43493:SF5">
    <property type="entry name" value="DNA GYRASE SUBUNIT A, CHLOROPLASTIC_MITOCHONDRIAL"/>
    <property type="match status" value="1"/>
</dbReference>
<dbReference type="InterPro" id="IPR035516">
    <property type="entry name" value="Gyrase/topoIV_suA_C"/>
</dbReference>
<organism evidence="1 2">
    <name type="scientific">Planococcus salinarum</name>
    <dbReference type="NCBI Taxonomy" id="622695"/>
    <lineage>
        <taxon>Bacteria</taxon>
        <taxon>Bacillati</taxon>
        <taxon>Bacillota</taxon>
        <taxon>Bacilli</taxon>
        <taxon>Bacillales</taxon>
        <taxon>Caryophanaceae</taxon>
        <taxon>Planococcus</taxon>
    </lineage>
</organism>
<evidence type="ECO:0000313" key="2">
    <source>
        <dbReference type="Proteomes" id="UP000242153"/>
    </source>
</evidence>
<accession>A0ABX3CZ57</accession>
<dbReference type="EMBL" id="MBQG01000113">
    <property type="protein sequence ID" value="OHX50336.1"/>
    <property type="molecule type" value="Genomic_DNA"/>
</dbReference>
<dbReference type="Proteomes" id="UP000242153">
    <property type="component" value="Unassembled WGS sequence"/>
</dbReference>
<gene>
    <name evidence="1" type="ORF">BB776_00905</name>
</gene>